<evidence type="ECO:0000256" key="1">
    <source>
        <dbReference type="SAM" id="MobiDB-lite"/>
    </source>
</evidence>
<feature type="compositionally biased region" description="Basic and acidic residues" evidence="1">
    <location>
        <begin position="108"/>
        <end position="141"/>
    </location>
</feature>
<protein>
    <submittedName>
        <fullName evidence="2">Uncharacterized protein</fullName>
    </submittedName>
</protein>
<sequence length="153" mass="17217">MKLGDPTQRPPVGSAYTLDAGAVDRSPTLLNRDFGGPVPSAADNSFPKRSSGCDSIATRDRDQRKHGLRSAFGVHLSSMWRYQALLDEERRKEQDHLEAENQLLLANMERDKEAELKARRKATDTEKQRQKDEQSKTEVKKGGKKKKGPKVED</sequence>
<organism evidence="2 3">
    <name type="scientific">Serendipita vermifera MAFF 305830</name>
    <dbReference type="NCBI Taxonomy" id="933852"/>
    <lineage>
        <taxon>Eukaryota</taxon>
        <taxon>Fungi</taxon>
        <taxon>Dikarya</taxon>
        <taxon>Basidiomycota</taxon>
        <taxon>Agaricomycotina</taxon>
        <taxon>Agaricomycetes</taxon>
        <taxon>Sebacinales</taxon>
        <taxon>Serendipitaceae</taxon>
        <taxon>Serendipita</taxon>
    </lineage>
</organism>
<dbReference type="Proteomes" id="UP000054097">
    <property type="component" value="Unassembled WGS sequence"/>
</dbReference>
<feature type="region of interest" description="Disordered" evidence="1">
    <location>
        <begin position="108"/>
        <end position="153"/>
    </location>
</feature>
<dbReference type="HOGENOM" id="CLU_1714410_0_0_1"/>
<feature type="region of interest" description="Disordered" evidence="1">
    <location>
        <begin position="1"/>
        <end position="70"/>
    </location>
</feature>
<keyword evidence="3" id="KW-1185">Reference proteome</keyword>
<evidence type="ECO:0000313" key="2">
    <source>
        <dbReference type="EMBL" id="KIM27116.1"/>
    </source>
</evidence>
<proteinExistence type="predicted"/>
<reference evidence="2 3" key="1">
    <citation type="submission" date="2014-04" db="EMBL/GenBank/DDBJ databases">
        <authorList>
            <consortium name="DOE Joint Genome Institute"/>
            <person name="Kuo A."/>
            <person name="Zuccaro A."/>
            <person name="Kohler A."/>
            <person name="Nagy L.G."/>
            <person name="Floudas D."/>
            <person name="Copeland A."/>
            <person name="Barry K.W."/>
            <person name="Cichocki N."/>
            <person name="Veneault-Fourrey C."/>
            <person name="LaButti K."/>
            <person name="Lindquist E.A."/>
            <person name="Lipzen A."/>
            <person name="Lundell T."/>
            <person name="Morin E."/>
            <person name="Murat C."/>
            <person name="Sun H."/>
            <person name="Tunlid A."/>
            <person name="Henrissat B."/>
            <person name="Grigoriev I.V."/>
            <person name="Hibbett D.S."/>
            <person name="Martin F."/>
            <person name="Nordberg H.P."/>
            <person name="Cantor M.N."/>
            <person name="Hua S.X."/>
        </authorList>
    </citation>
    <scope>NUCLEOTIDE SEQUENCE [LARGE SCALE GENOMIC DNA]</scope>
    <source>
        <strain evidence="2 3">MAFF 305830</strain>
    </source>
</reference>
<feature type="compositionally biased region" description="Basic residues" evidence="1">
    <location>
        <begin position="142"/>
        <end position="153"/>
    </location>
</feature>
<dbReference type="EMBL" id="KN824301">
    <property type="protein sequence ID" value="KIM27116.1"/>
    <property type="molecule type" value="Genomic_DNA"/>
</dbReference>
<dbReference type="AlphaFoldDB" id="A0A0C3B6Q4"/>
<evidence type="ECO:0000313" key="3">
    <source>
        <dbReference type="Proteomes" id="UP000054097"/>
    </source>
</evidence>
<name>A0A0C3B6Q4_SERVB</name>
<accession>A0A0C3B6Q4</accession>
<gene>
    <name evidence="2" type="ORF">M408DRAFT_173667</name>
</gene>
<reference evidence="3" key="2">
    <citation type="submission" date="2015-01" db="EMBL/GenBank/DDBJ databases">
        <title>Evolutionary Origins and Diversification of the Mycorrhizal Mutualists.</title>
        <authorList>
            <consortium name="DOE Joint Genome Institute"/>
            <consortium name="Mycorrhizal Genomics Consortium"/>
            <person name="Kohler A."/>
            <person name="Kuo A."/>
            <person name="Nagy L.G."/>
            <person name="Floudas D."/>
            <person name="Copeland A."/>
            <person name="Barry K.W."/>
            <person name="Cichocki N."/>
            <person name="Veneault-Fourrey C."/>
            <person name="LaButti K."/>
            <person name="Lindquist E.A."/>
            <person name="Lipzen A."/>
            <person name="Lundell T."/>
            <person name="Morin E."/>
            <person name="Murat C."/>
            <person name="Riley R."/>
            <person name="Ohm R."/>
            <person name="Sun H."/>
            <person name="Tunlid A."/>
            <person name="Henrissat B."/>
            <person name="Grigoriev I.V."/>
            <person name="Hibbett D.S."/>
            <person name="Martin F."/>
        </authorList>
    </citation>
    <scope>NUCLEOTIDE SEQUENCE [LARGE SCALE GENOMIC DNA]</scope>
    <source>
        <strain evidence="3">MAFF 305830</strain>
    </source>
</reference>